<protein>
    <recommendedName>
        <fullName evidence="1">BTB domain-containing protein</fullName>
    </recommendedName>
</protein>
<comment type="caution">
    <text evidence="2">The sequence shown here is derived from an EMBL/GenBank/DDBJ whole genome shotgun (WGS) entry which is preliminary data.</text>
</comment>
<evidence type="ECO:0000313" key="2">
    <source>
        <dbReference type="EMBL" id="PPJ52446.1"/>
    </source>
</evidence>
<dbReference type="InterPro" id="IPR000210">
    <property type="entry name" value="BTB/POZ_dom"/>
</dbReference>
<name>A0A2S6BYA4_9PEZI</name>
<keyword evidence="3" id="KW-1185">Reference proteome</keyword>
<dbReference type="InterPro" id="IPR011333">
    <property type="entry name" value="SKP1/BTB/POZ_sf"/>
</dbReference>
<sequence length="224" mass="24711">MADTELMAPDGDIVLVVDSAAKKIRVSSNVFSAASPVFKTILDPKLQGGKRPRGPVEVPLPEDDPDTMLLFRHLLHFDSLNASDNLTLSSEAIFNLVLLADKYSAITAIRWQVRSALLAWLLNNPETSEVIEFGRIITAAYMVNCSKAFEKATAQLIMGSAGRLSVLLNATFNKVLPARILVVLDERRDARQYRSHDTVGLCLLCVREEKHPSNAKEICKVHSV</sequence>
<dbReference type="Gene3D" id="3.30.710.10">
    <property type="entry name" value="Potassium Channel Kv1.1, Chain A"/>
    <property type="match status" value="1"/>
</dbReference>
<accession>A0A2S6BYA4</accession>
<reference evidence="3" key="1">
    <citation type="journal article" date="2017" name="bioRxiv">
        <title>Conservation of a gene cluster reveals novel cercosporin biosynthetic mechanisms and extends production to the genus Colletotrichum.</title>
        <authorList>
            <person name="de Jonge R."/>
            <person name="Ebert M.K."/>
            <person name="Huitt-Roehl C.R."/>
            <person name="Pal P."/>
            <person name="Suttle J.C."/>
            <person name="Spanner R.E."/>
            <person name="Neubauer J.D."/>
            <person name="Jurick W.M.II."/>
            <person name="Stott K.A."/>
            <person name="Secor G.A."/>
            <person name="Thomma B.P.H.J."/>
            <person name="Van de Peer Y."/>
            <person name="Townsend C.A."/>
            <person name="Bolton M.D."/>
        </authorList>
    </citation>
    <scope>NUCLEOTIDE SEQUENCE [LARGE SCALE GENOMIC DNA]</scope>
    <source>
        <strain evidence="3">CBS538.71</strain>
    </source>
</reference>
<dbReference type="STRING" id="357750.A0A2S6BYA4"/>
<dbReference type="AlphaFoldDB" id="A0A2S6BYA4"/>
<feature type="domain" description="BTB" evidence="1">
    <location>
        <begin position="11"/>
        <end position="84"/>
    </location>
</feature>
<dbReference type="CDD" id="cd18186">
    <property type="entry name" value="BTB_POZ_ZBTB_KLHL-like"/>
    <property type="match status" value="1"/>
</dbReference>
<evidence type="ECO:0000259" key="1">
    <source>
        <dbReference type="PROSITE" id="PS50097"/>
    </source>
</evidence>
<dbReference type="Proteomes" id="UP000237631">
    <property type="component" value="Unassembled WGS sequence"/>
</dbReference>
<organism evidence="2 3">
    <name type="scientific">Cercospora berteroae</name>
    <dbReference type="NCBI Taxonomy" id="357750"/>
    <lineage>
        <taxon>Eukaryota</taxon>
        <taxon>Fungi</taxon>
        <taxon>Dikarya</taxon>
        <taxon>Ascomycota</taxon>
        <taxon>Pezizomycotina</taxon>
        <taxon>Dothideomycetes</taxon>
        <taxon>Dothideomycetidae</taxon>
        <taxon>Mycosphaerellales</taxon>
        <taxon>Mycosphaerellaceae</taxon>
        <taxon>Cercospora</taxon>
    </lineage>
</organism>
<dbReference type="EMBL" id="PNEN01001696">
    <property type="protein sequence ID" value="PPJ52446.1"/>
    <property type="molecule type" value="Genomic_DNA"/>
</dbReference>
<dbReference type="PROSITE" id="PS50097">
    <property type="entry name" value="BTB"/>
    <property type="match status" value="1"/>
</dbReference>
<dbReference type="SUPFAM" id="SSF54695">
    <property type="entry name" value="POZ domain"/>
    <property type="match status" value="1"/>
</dbReference>
<proteinExistence type="predicted"/>
<dbReference type="OrthoDB" id="3650604at2759"/>
<gene>
    <name evidence="2" type="ORF">CBER1_10315</name>
</gene>
<evidence type="ECO:0000313" key="3">
    <source>
        <dbReference type="Proteomes" id="UP000237631"/>
    </source>
</evidence>